<dbReference type="InterPro" id="IPR013523">
    <property type="entry name" value="Hist_AcTrfase_HAT1_C"/>
</dbReference>
<protein>
    <recommendedName>
        <fullName evidence="5 14">Histone acetyltransferase type B catalytic subunit</fullName>
        <ecNumber evidence="4 14">2.3.1.48</ecNumber>
    </recommendedName>
</protein>
<evidence type="ECO:0000256" key="4">
    <source>
        <dbReference type="ARBA" id="ARBA00013184"/>
    </source>
</evidence>
<feature type="binding site" evidence="16">
    <location>
        <position position="267"/>
    </location>
    <ligand>
        <name>acetyl-CoA</name>
        <dbReference type="ChEBI" id="CHEBI:57288"/>
    </ligand>
</feature>
<feature type="binding site" evidence="16">
    <location>
        <begin position="227"/>
        <end position="233"/>
    </location>
    <ligand>
        <name>acetyl-CoA</name>
        <dbReference type="ChEBI" id="CHEBI:57288"/>
    </ligand>
</feature>
<evidence type="ECO:0000256" key="9">
    <source>
        <dbReference type="ARBA" id="ARBA00022853"/>
    </source>
</evidence>
<evidence type="ECO:0000256" key="1">
    <source>
        <dbReference type="ARBA" id="ARBA00004123"/>
    </source>
</evidence>
<dbReference type="GO" id="GO:0005737">
    <property type="term" value="C:cytoplasm"/>
    <property type="evidence" value="ECO:0007669"/>
    <property type="project" value="UniProtKB-SubCell"/>
</dbReference>
<evidence type="ECO:0000256" key="13">
    <source>
        <dbReference type="ARBA" id="ARBA00048017"/>
    </source>
</evidence>
<evidence type="ECO:0000256" key="2">
    <source>
        <dbReference type="ARBA" id="ARBA00004496"/>
    </source>
</evidence>
<evidence type="ECO:0000313" key="19">
    <source>
        <dbReference type="EMBL" id="QID82975.1"/>
    </source>
</evidence>
<evidence type="ECO:0000256" key="15">
    <source>
        <dbReference type="PIRSR" id="PIRSR038084-1"/>
    </source>
</evidence>
<feature type="binding site" evidence="16">
    <location>
        <position position="258"/>
    </location>
    <ligand>
        <name>acetyl-CoA</name>
        <dbReference type="ChEBI" id="CHEBI:57288"/>
    </ligand>
</feature>
<dbReference type="EMBL" id="CP048997">
    <property type="protein sequence ID" value="QID82975.1"/>
    <property type="molecule type" value="Genomic_DNA"/>
</dbReference>
<comment type="subunit">
    <text evidence="14">Component of the HAT-B complex composed of at least HAT1 and HAT2. The HAT-B complex binds to histone H4 tail.</text>
</comment>
<dbReference type="InterPro" id="IPR000182">
    <property type="entry name" value="GNAT_dom"/>
</dbReference>
<evidence type="ECO:0000256" key="7">
    <source>
        <dbReference type="ARBA" id="ARBA00022679"/>
    </source>
</evidence>
<evidence type="ECO:0000256" key="6">
    <source>
        <dbReference type="ARBA" id="ARBA00022490"/>
    </source>
</evidence>
<dbReference type="InterPro" id="IPR017380">
    <property type="entry name" value="Hist_AcTrfase_B-typ_cat-su"/>
</dbReference>
<dbReference type="Proteomes" id="UP000501346">
    <property type="component" value="Chromosome ScXVI"/>
</dbReference>
<feature type="region of interest" description="Interaction with histone H4 N-terminus" evidence="16">
    <location>
        <begin position="194"/>
        <end position="196"/>
    </location>
</feature>
<keyword evidence="9" id="KW-0156">Chromatin regulator</keyword>
<keyword evidence="12 14" id="KW-0012">Acyltransferase</keyword>
<evidence type="ECO:0000259" key="18">
    <source>
        <dbReference type="PROSITE" id="PS51186"/>
    </source>
</evidence>
<dbReference type="FunFam" id="3.90.360.10:FF:000005">
    <property type="entry name" value="Histone acetyltransferase type B catalytic subunit"/>
    <property type="match status" value="1"/>
</dbReference>
<accession>A0A6C1E1H1</accession>
<evidence type="ECO:0000313" key="20">
    <source>
        <dbReference type="Proteomes" id="UP000501346"/>
    </source>
</evidence>
<dbReference type="FunFam" id="3.40.630.30:FF:000114">
    <property type="entry name" value="Histone acetyltransferase type B catalytic subunit"/>
    <property type="match status" value="1"/>
</dbReference>
<dbReference type="GO" id="GO:0006281">
    <property type="term" value="P:DNA repair"/>
    <property type="evidence" value="ECO:0007669"/>
    <property type="project" value="UniProtKB-KW"/>
</dbReference>
<dbReference type="EC" id="2.3.1.48" evidence="4 14"/>
<evidence type="ECO:0000256" key="8">
    <source>
        <dbReference type="ARBA" id="ARBA00022763"/>
    </source>
</evidence>
<evidence type="ECO:0000256" key="10">
    <source>
        <dbReference type="ARBA" id="ARBA00023204"/>
    </source>
</evidence>
<dbReference type="PANTHER" id="PTHR12046">
    <property type="entry name" value="HISTONE ACETYLTRANSFERASE TYPE B CATALYTIC SUBUNIT"/>
    <property type="match status" value="1"/>
</dbReference>
<dbReference type="GO" id="GO:0031509">
    <property type="term" value="P:subtelomeric heterochromatin formation"/>
    <property type="evidence" value="ECO:0007669"/>
    <property type="project" value="InterPro"/>
</dbReference>
<evidence type="ECO:0000256" key="3">
    <source>
        <dbReference type="ARBA" id="ARBA00010543"/>
    </source>
</evidence>
<dbReference type="GO" id="GO:0000781">
    <property type="term" value="C:chromosome, telomeric region"/>
    <property type="evidence" value="ECO:0007669"/>
    <property type="project" value="GOC"/>
</dbReference>
<evidence type="ECO:0000256" key="12">
    <source>
        <dbReference type="ARBA" id="ARBA00023315"/>
    </source>
</evidence>
<keyword evidence="8" id="KW-0227">DNA damage</keyword>
<dbReference type="Pfam" id="PF00583">
    <property type="entry name" value="Acetyltransf_1"/>
    <property type="match status" value="1"/>
</dbReference>
<dbReference type="Pfam" id="PF21184">
    <property type="entry name" value="HAT1_C_fung"/>
    <property type="match status" value="1"/>
</dbReference>
<feature type="binding site" evidence="16">
    <location>
        <begin position="220"/>
        <end position="222"/>
    </location>
    <ligand>
        <name>acetyl-CoA</name>
        <dbReference type="ChEBI" id="CHEBI:57288"/>
    </ligand>
</feature>
<dbReference type="GO" id="GO:0004402">
    <property type="term" value="F:histone acetyltransferase activity"/>
    <property type="evidence" value="ECO:0007669"/>
    <property type="project" value="UniProtKB-UniRule"/>
</dbReference>
<evidence type="ECO:0000256" key="17">
    <source>
        <dbReference type="PIRSR" id="PIRSR038084-3"/>
    </source>
</evidence>
<dbReference type="GO" id="GO:0042393">
    <property type="term" value="F:histone binding"/>
    <property type="evidence" value="ECO:0007669"/>
    <property type="project" value="InterPro"/>
</dbReference>
<dbReference type="InterPro" id="IPR019467">
    <property type="entry name" value="Hat1_N"/>
</dbReference>
<evidence type="ECO:0000256" key="11">
    <source>
        <dbReference type="ARBA" id="ARBA00023242"/>
    </source>
</evidence>
<organism evidence="19 20">
    <name type="scientific">Saccharomyces pastorianus</name>
    <name type="common">Lager yeast</name>
    <name type="synonym">Saccharomyces cerevisiae x Saccharomyces eubayanus</name>
    <dbReference type="NCBI Taxonomy" id="27292"/>
    <lineage>
        <taxon>Eukaryota</taxon>
        <taxon>Fungi</taxon>
        <taxon>Dikarya</taxon>
        <taxon>Ascomycota</taxon>
        <taxon>Saccharomycotina</taxon>
        <taxon>Saccharomycetes</taxon>
        <taxon>Saccharomycetales</taxon>
        <taxon>Saccharomycetaceae</taxon>
        <taxon>Saccharomyces</taxon>
    </lineage>
</organism>
<proteinExistence type="inferred from homology"/>
<gene>
    <name evidence="19" type="primary">HAT1_1</name>
    <name evidence="19" type="ORF">GRS66_005409</name>
</gene>
<feature type="site" description="Interaction with histone H4 N-terminus" evidence="17">
    <location>
        <position position="174"/>
    </location>
</feature>
<keyword evidence="10" id="KW-0234">DNA repair</keyword>
<sequence>MSANDFKPETWTSSANEALRVSIVGENAIQFSPLFTYPIYGDSEKIYGYKDLIIHLAFDSVTFKPYVNVKYSAKLGDDNIVDVEKKLLSFLPKDDVIVRDEAKWVDCFAEERKTHNLSDVFEKVSEYSLNGEEFVVYKSSLVDDFARRMHRRVQIFSLLFIEAANYIDETDPSWQIYWLLNKKTKELIGFVTTYKYWHYLGAKSFDEDIDKKFRAKISQFLIFPPYQNKGHGSCLYEAIIQSLLEDKSITEITVEDPNEAFDDLRDRNDIQRLRKLGYDAVFQKHSDLSDEFLESSRKSLKLEERQFNRLVEMLLLLNNSPSFELKVKNRLYIKNYDALDQTDPEKAREALQNSFILVKDDYRRIIESINKSQG</sequence>
<name>A0A6C1E1H1_SACPS</name>
<keyword evidence="11 14" id="KW-0539">Nucleus</keyword>
<keyword evidence="20" id="KW-1185">Reference proteome</keyword>
<dbReference type="AlphaFoldDB" id="A0A6C1E1H1"/>
<dbReference type="Gene3D" id="1.10.10.390">
    <property type="match status" value="1"/>
</dbReference>
<dbReference type="GO" id="GO:0005634">
    <property type="term" value="C:nucleus"/>
    <property type="evidence" value="ECO:0007669"/>
    <property type="project" value="UniProtKB-SubCell"/>
</dbReference>
<comment type="catalytic activity">
    <reaction evidence="13 14">
        <text>L-lysyl-[protein] + acetyl-CoA = N(6)-acetyl-L-lysyl-[protein] + CoA + H(+)</text>
        <dbReference type="Rhea" id="RHEA:45948"/>
        <dbReference type="Rhea" id="RHEA-COMP:9752"/>
        <dbReference type="Rhea" id="RHEA-COMP:10731"/>
        <dbReference type="ChEBI" id="CHEBI:15378"/>
        <dbReference type="ChEBI" id="CHEBI:29969"/>
        <dbReference type="ChEBI" id="CHEBI:57287"/>
        <dbReference type="ChEBI" id="CHEBI:57288"/>
        <dbReference type="ChEBI" id="CHEBI:61930"/>
        <dbReference type="EC" id="2.3.1.48"/>
    </reaction>
</comment>
<feature type="domain" description="N-acetyltransferase" evidence="18">
    <location>
        <begin position="135"/>
        <end position="303"/>
    </location>
</feature>
<evidence type="ECO:0000256" key="14">
    <source>
        <dbReference type="PIRNR" id="PIRNR038084"/>
    </source>
</evidence>
<dbReference type="OrthoDB" id="10253098at2759"/>
<dbReference type="Pfam" id="PF10394">
    <property type="entry name" value="Hat1_N"/>
    <property type="match status" value="1"/>
</dbReference>
<feature type="region of interest" description="Interaction with histone H4 N-terminus" evidence="16">
    <location>
        <begin position="42"/>
        <end position="44"/>
    </location>
</feature>
<dbReference type="InterPro" id="IPR037113">
    <property type="entry name" value="Hat1_N_sf"/>
</dbReference>
<evidence type="ECO:0000256" key="5">
    <source>
        <dbReference type="ARBA" id="ARBA00021268"/>
    </source>
</evidence>
<comment type="subcellular location">
    <subcellularLocation>
        <location evidence="2 14">Cytoplasm</location>
    </subcellularLocation>
    <subcellularLocation>
        <location evidence="1 14">Nucleus</location>
    </subcellularLocation>
</comment>
<feature type="active site" description="Proton donor/acceptor" evidence="15">
    <location>
        <position position="255"/>
    </location>
</feature>
<comment type="function">
    <text evidence="14">Catalytic component of the histone acetylase B (HAT-B) complex. Has intrinsic substrate specificity that modifies lysine in recognition sequence GXGKXG. Involved in DNA double-strand break repair.</text>
</comment>
<evidence type="ECO:0000256" key="16">
    <source>
        <dbReference type="PIRSR" id="PIRSR038084-2"/>
    </source>
</evidence>
<keyword evidence="6 14" id="KW-0963">Cytoplasm</keyword>
<dbReference type="InterPro" id="IPR016181">
    <property type="entry name" value="Acyl_CoA_acyltransferase"/>
</dbReference>
<dbReference type="PIRSF" id="PIRSF038084">
    <property type="entry name" value="HAT-B_cat"/>
    <property type="match status" value="1"/>
</dbReference>
<dbReference type="Gene3D" id="3.40.630.30">
    <property type="match status" value="1"/>
</dbReference>
<reference evidence="19 20" key="1">
    <citation type="journal article" date="2019" name="BMC Genomics">
        <title>Chromosome level assembly and comparative genome analysis confirm lager-brewing yeasts originated from a single hybridization.</title>
        <authorList>
            <person name="Salazar A.N."/>
            <person name="Gorter de Vries A.R."/>
            <person name="van den Broek M."/>
            <person name="Brouwers N."/>
            <person name="de la Torre Cortes P."/>
            <person name="Kuijpers N.G.A."/>
            <person name="Daran J.G."/>
            <person name="Abeel T."/>
        </authorList>
    </citation>
    <scope>NUCLEOTIDE SEQUENCE [LARGE SCALE GENOMIC DNA]</scope>
    <source>
        <strain evidence="19 20">CBS 1483</strain>
    </source>
</reference>
<comment type="similarity">
    <text evidence="3 14">Belongs to the HAT1 family.</text>
</comment>
<keyword evidence="7 14" id="KW-0808">Transferase</keyword>
<dbReference type="Gene3D" id="3.90.360.10">
    <property type="entry name" value="Histone acetyl transferase 1 (HAT1), N-terminal domain"/>
    <property type="match status" value="1"/>
</dbReference>
<dbReference type="PROSITE" id="PS51186">
    <property type="entry name" value="GNAT"/>
    <property type="match status" value="1"/>
</dbReference>
<dbReference type="SUPFAM" id="SSF55729">
    <property type="entry name" value="Acyl-CoA N-acyltransferases (Nat)"/>
    <property type="match status" value="1"/>
</dbReference>